<dbReference type="EMBL" id="AJDQ01000006">
    <property type="protein sequence ID" value="EOI56910.1"/>
    <property type="molecule type" value="Genomic_DNA"/>
</dbReference>
<protein>
    <submittedName>
        <fullName evidence="1">Uncharacterized protein</fullName>
    </submittedName>
</protein>
<dbReference type="Proteomes" id="UP000013750">
    <property type="component" value="Unassembled WGS sequence"/>
</dbReference>
<name>R2VGK7_9ENTE</name>
<organism evidence="1 3">
    <name type="scientific">Enterococcus gilvus ATCC BAA-350</name>
    <dbReference type="NCBI Taxonomy" id="1158614"/>
    <lineage>
        <taxon>Bacteria</taxon>
        <taxon>Bacillati</taxon>
        <taxon>Bacillota</taxon>
        <taxon>Bacilli</taxon>
        <taxon>Lactobacillales</taxon>
        <taxon>Enterococcaceae</taxon>
        <taxon>Enterococcus</taxon>
    </lineage>
</organism>
<evidence type="ECO:0000313" key="2">
    <source>
        <dbReference type="EMBL" id="EOW83516.1"/>
    </source>
</evidence>
<dbReference type="GeneID" id="301215453"/>
<evidence type="ECO:0000313" key="3">
    <source>
        <dbReference type="Proteomes" id="UP000013750"/>
    </source>
</evidence>
<keyword evidence="4" id="KW-1185">Reference proteome</keyword>
<reference evidence="1 3" key="1">
    <citation type="submission" date="2013-02" db="EMBL/GenBank/DDBJ databases">
        <title>The Genome Sequence of Enterococcus gilvus ATCC BAA-350.</title>
        <authorList>
            <consortium name="The Broad Institute Genome Sequencing Platform"/>
            <consortium name="The Broad Institute Genome Sequencing Center for Infectious Disease"/>
            <person name="Earl A.M."/>
            <person name="Gilmore M.S."/>
            <person name="Lebreton F."/>
            <person name="Walker B."/>
            <person name="Young S.K."/>
            <person name="Zeng Q."/>
            <person name="Gargeya S."/>
            <person name="Fitzgerald M."/>
            <person name="Haas B."/>
            <person name="Abouelleil A."/>
            <person name="Alvarado L."/>
            <person name="Arachchi H.M."/>
            <person name="Berlin A.M."/>
            <person name="Chapman S.B."/>
            <person name="Dewar J."/>
            <person name="Goldberg J."/>
            <person name="Griggs A."/>
            <person name="Gujja S."/>
            <person name="Hansen M."/>
            <person name="Howarth C."/>
            <person name="Imamovic A."/>
            <person name="Larimer J."/>
            <person name="McCowan C."/>
            <person name="Murphy C."/>
            <person name="Neiman D."/>
            <person name="Pearson M."/>
            <person name="Priest M."/>
            <person name="Roberts A."/>
            <person name="Saif S."/>
            <person name="Shea T."/>
            <person name="Sisk P."/>
            <person name="Sykes S."/>
            <person name="Wortman J."/>
            <person name="Nusbaum C."/>
            <person name="Birren B."/>
        </authorList>
    </citation>
    <scope>NUCLEOTIDE SEQUENCE [LARGE SCALE GENOMIC DNA]</scope>
    <source>
        <strain evidence="1 3">ATCC BAA-350</strain>
    </source>
</reference>
<accession>R2VGK7</accession>
<reference evidence="2 4" key="2">
    <citation type="submission" date="2013-03" db="EMBL/GenBank/DDBJ databases">
        <title>The Genome Sequence of Enterococcus gilvus ATCC BAA-350 (PacBio/Illumina hybrid assembly).</title>
        <authorList>
            <consortium name="The Broad Institute Genomics Platform"/>
            <consortium name="The Broad Institute Genome Sequencing Center for Infectious Disease"/>
            <person name="Earl A."/>
            <person name="Russ C."/>
            <person name="Gilmore M."/>
            <person name="Surin D."/>
            <person name="Walker B."/>
            <person name="Young S."/>
            <person name="Zeng Q."/>
            <person name="Gargeya S."/>
            <person name="Fitzgerald M."/>
            <person name="Haas B."/>
            <person name="Abouelleil A."/>
            <person name="Allen A.W."/>
            <person name="Alvarado L."/>
            <person name="Arachchi H.M."/>
            <person name="Berlin A.M."/>
            <person name="Chapman S.B."/>
            <person name="Gainer-Dewar J."/>
            <person name="Goldberg J."/>
            <person name="Griggs A."/>
            <person name="Gujja S."/>
            <person name="Hansen M."/>
            <person name="Howarth C."/>
            <person name="Imamovic A."/>
            <person name="Ireland A."/>
            <person name="Larimer J."/>
            <person name="McCowan C."/>
            <person name="Murphy C."/>
            <person name="Pearson M."/>
            <person name="Poon T.W."/>
            <person name="Priest M."/>
            <person name="Roberts A."/>
            <person name="Saif S."/>
            <person name="Shea T."/>
            <person name="Sisk P."/>
            <person name="Sykes S."/>
            <person name="Wortman J."/>
            <person name="Nusbaum C."/>
            <person name="Birren B."/>
        </authorList>
    </citation>
    <scope>NUCLEOTIDE SEQUENCE [LARGE SCALE GENOMIC DNA]</scope>
    <source>
        <strain evidence="2 4">ATCC BAA-350</strain>
    </source>
</reference>
<dbReference type="Proteomes" id="UP000014160">
    <property type="component" value="Unassembled WGS sequence"/>
</dbReference>
<proteinExistence type="predicted"/>
<sequence>MHEHEIVPPIQPADVVDDGNTMQQVAQAFLREDQQENIEIKKGKNDQEVFVVIADPAPVTFELENDLAMKEKRKIKGAFVEIRED</sequence>
<evidence type="ECO:0000313" key="1">
    <source>
        <dbReference type="EMBL" id="EOI56910.1"/>
    </source>
</evidence>
<dbReference type="AlphaFoldDB" id="R2VGK7"/>
<dbReference type="OrthoDB" id="2195110at2"/>
<dbReference type="eggNOG" id="ENOG503074Q">
    <property type="taxonomic scope" value="Bacteria"/>
</dbReference>
<comment type="caution">
    <text evidence="1">The sequence shown here is derived from an EMBL/GenBank/DDBJ whole genome shotgun (WGS) entry which is preliminary data.</text>
</comment>
<gene>
    <name evidence="2" type="ORF">I592_02875</name>
    <name evidence="1" type="ORF">UKC_01095</name>
</gene>
<dbReference type="HOGENOM" id="CLU_2568563_0_0_9"/>
<dbReference type="PATRIC" id="fig|1158614.3.peg.1127"/>
<evidence type="ECO:0000313" key="4">
    <source>
        <dbReference type="Proteomes" id="UP000014160"/>
    </source>
</evidence>
<dbReference type="RefSeq" id="WP_010779543.1">
    <property type="nucleotide sequence ID" value="NZ_ASWH01000001.1"/>
</dbReference>
<dbReference type="EMBL" id="ASWH01000001">
    <property type="protein sequence ID" value="EOW83516.1"/>
    <property type="molecule type" value="Genomic_DNA"/>
</dbReference>